<evidence type="ECO:0000259" key="6">
    <source>
        <dbReference type="PROSITE" id="PS50045"/>
    </source>
</evidence>
<dbReference type="Gene3D" id="3.30.450.20">
    <property type="entry name" value="PAS domain"/>
    <property type="match status" value="1"/>
</dbReference>
<dbReference type="InterPro" id="IPR058031">
    <property type="entry name" value="AAA_lid_NorR"/>
</dbReference>
<evidence type="ECO:0000313" key="7">
    <source>
        <dbReference type="EMBL" id="WVX80556.1"/>
    </source>
</evidence>
<dbReference type="EMBL" id="CP137640">
    <property type="protein sequence ID" value="WVX80556.1"/>
    <property type="molecule type" value="Genomic_DNA"/>
</dbReference>
<dbReference type="Proteomes" id="UP001357223">
    <property type="component" value="Chromosome"/>
</dbReference>
<evidence type="ECO:0000256" key="1">
    <source>
        <dbReference type="ARBA" id="ARBA00022741"/>
    </source>
</evidence>
<dbReference type="PROSITE" id="PS00676">
    <property type="entry name" value="SIGMA54_INTERACT_2"/>
    <property type="match status" value="1"/>
</dbReference>
<dbReference type="PANTHER" id="PTHR32071:SF57">
    <property type="entry name" value="C4-DICARBOXYLATE TRANSPORT TRANSCRIPTIONAL REGULATORY PROTEIN DCTD"/>
    <property type="match status" value="1"/>
</dbReference>
<name>A0ABZ2CE60_9BACI</name>
<dbReference type="PANTHER" id="PTHR32071">
    <property type="entry name" value="TRANSCRIPTIONAL REGULATORY PROTEIN"/>
    <property type="match status" value="1"/>
</dbReference>
<dbReference type="Gene3D" id="3.40.50.300">
    <property type="entry name" value="P-loop containing nucleotide triphosphate hydrolases"/>
    <property type="match status" value="1"/>
</dbReference>
<dbReference type="InterPro" id="IPR025662">
    <property type="entry name" value="Sigma_54_int_dom_ATP-bd_1"/>
</dbReference>
<keyword evidence="8" id="KW-1185">Reference proteome</keyword>
<dbReference type="SUPFAM" id="SSF52540">
    <property type="entry name" value="P-loop containing nucleoside triphosphate hydrolases"/>
    <property type="match status" value="1"/>
</dbReference>
<reference evidence="7 8" key="1">
    <citation type="submission" date="2023-10" db="EMBL/GenBank/DDBJ databases">
        <title>Niallia locisalis sp.nov. isolated from a salt pond sample.</title>
        <authorList>
            <person name="Li X.-J."/>
            <person name="Dong L."/>
        </authorList>
    </citation>
    <scope>NUCLEOTIDE SEQUENCE [LARGE SCALE GENOMIC DNA]</scope>
    <source>
        <strain evidence="7 8">DSM 29761</strain>
    </source>
</reference>
<dbReference type="InterPro" id="IPR027417">
    <property type="entry name" value="P-loop_NTPase"/>
</dbReference>
<dbReference type="InterPro" id="IPR025944">
    <property type="entry name" value="Sigma_54_int_dom_CS"/>
</dbReference>
<organism evidence="7 8">
    <name type="scientific">Niallia oryzisoli</name>
    <dbReference type="NCBI Taxonomy" id="1737571"/>
    <lineage>
        <taxon>Bacteria</taxon>
        <taxon>Bacillati</taxon>
        <taxon>Bacillota</taxon>
        <taxon>Bacilli</taxon>
        <taxon>Bacillales</taxon>
        <taxon>Bacillaceae</taxon>
        <taxon>Niallia</taxon>
    </lineage>
</organism>
<dbReference type="InterPro" id="IPR025943">
    <property type="entry name" value="Sigma_54_int_dom_ATP-bd_2"/>
</dbReference>
<evidence type="ECO:0000256" key="5">
    <source>
        <dbReference type="ARBA" id="ARBA00023163"/>
    </source>
</evidence>
<dbReference type="Gene3D" id="1.10.8.60">
    <property type="match status" value="1"/>
</dbReference>
<dbReference type="PROSITE" id="PS00675">
    <property type="entry name" value="SIGMA54_INTERACT_1"/>
    <property type="match status" value="1"/>
</dbReference>
<sequence>MKPTLTNNEVGSMEYNLSINKIWKQYQEMGQYTGEEIRMDIFHSWEDSKKLGINPFQKKINEIITQTDLDNCLEKNKELLTVATPKIKNISDLLNESKTMFSIADNHGTVLYSEGEKNILKKAERINIFTGGTWSEKSAGTNAVGLALKTKQHSQVLFSEHYCEKNHEWFCAAFPILYPFTNDLLGVINIAGCNNQLNQKHLKFIFSEANQISKSINQYFFKYALRNHLFLNTALEGVEDAVFIVDGGKSIVEKNAAAQSHSLLSEVQSLNSIPKLDRFVEFVLHNGQQILREEVSINHKNKQKFICSIYPVTFQDEIFGAVIFFRKNIELPITKPQKPNRIQSRNSTSTRYSFDDMIGSSKEFTAIVKKAQKATMIDTTVFLSGETGTGKELFAQSIHQGSNRSDKPFVAINCGAVPHSLLESELFGYESGAFTGAKSKGSPGKFELAQGGTIFLDEIGDMPLDLQVHLLRLLEERVVTRLGGGKPIPLDVRVIAATHKNLKEAVQKGEFREDLLYRLNVIQLRIPALRERSSDIPALVHHFINMMGGEFGKSDIVVQADTMQYLTHYHWPGNIRELKNVIQQSLFNMEGNSLSPFDLPPELLNDPVEEDEKGRIIEAMMREDGNVTNAAKILDISRATMYRKIKQYQLAAEDWKGKHIKS</sequence>
<dbReference type="PROSITE" id="PS50045">
    <property type="entry name" value="SIGMA54_INTERACT_4"/>
    <property type="match status" value="1"/>
</dbReference>
<keyword evidence="5" id="KW-0804">Transcription</keyword>
<dbReference type="InterPro" id="IPR009057">
    <property type="entry name" value="Homeodomain-like_sf"/>
</dbReference>
<dbReference type="InterPro" id="IPR002078">
    <property type="entry name" value="Sigma_54_int"/>
</dbReference>
<dbReference type="InterPro" id="IPR029016">
    <property type="entry name" value="GAF-like_dom_sf"/>
</dbReference>
<keyword evidence="3" id="KW-0805">Transcription regulation</keyword>
<keyword evidence="1" id="KW-0547">Nucleotide-binding</keyword>
<dbReference type="Gene3D" id="1.10.10.60">
    <property type="entry name" value="Homeodomain-like"/>
    <property type="match status" value="1"/>
</dbReference>
<dbReference type="CDD" id="cd00009">
    <property type="entry name" value="AAA"/>
    <property type="match status" value="1"/>
</dbReference>
<feature type="domain" description="Sigma-54 factor interaction" evidence="6">
    <location>
        <begin position="357"/>
        <end position="587"/>
    </location>
</feature>
<dbReference type="Gene3D" id="3.30.450.40">
    <property type="match status" value="1"/>
</dbReference>
<dbReference type="Pfam" id="PF00158">
    <property type="entry name" value="Sigma54_activat"/>
    <property type="match status" value="1"/>
</dbReference>
<keyword evidence="2" id="KW-0067">ATP-binding</keyword>
<keyword evidence="4" id="KW-0238">DNA-binding</keyword>
<dbReference type="InterPro" id="IPR002197">
    <property type="entry name" value="HTH_Fis"/>
</dbReference>
<dbReference type="PRINTS" id="PR01590">
    <property type="entry name" value="HTHFIS"/>
</dbReference>
<evidence type="ECO:0000256" key="3">
    <source>
        <dbReference type="ARBA" id="ARBA00023015"/>
    </source>
</evidence>
<evidence type="ECO:0000256" key="4">
    <source>
        <dbReference type="ARBA" id="ARBA00023125"/>
    </source>
</evidence>
<proteinExistence type="predicted"/>
<evidence type="ECO:0000313" key="8">
    <source>
        <dbReference type="Proteomes" id="UP001357223"/>
    </source>
</evidence>
<evidence type="ECO:0000256" key="2">
    <source>
        <dbReference type="ARBA" id="ARBA00022840"/>
    </source>
</evidence>
<dbReference type="SUPFAM" id="SSF46689">
    <property type="entry name" value="Homeodomain-like"/>
    <property type="match status" value="1"/>
</dbReference>
<protein>
    <submittedName>
        <fullName evidence="7">Sigma-54-dependent Fis family transcriptional regulator</fullName>
    </submittedName>
</protein>
<accession>A0ABZ2CE60</accession>
<dbReference type="Pfam" id="PF25601">
    <property type="entry name" value="AAA_lid_14"/>
    <property type="match status" value="1"/>
</dbReference>
<dbReference type="RefSeq" id="WP_338449487.1">
    <property type="nucleotide sequence ID" value="NZ_CP137640.1"/>
</dbReference>
<dbReference type="InterPro" id="IPR003593">
    <property type="entry name" value="AAA+_ATPase"/>
</dbReference>
<dbReference type="PROSITE" id="PS00688">
    <property type="entry name" value="SIGMA54_INTERACT_3"/>
    <property type="match status" value="1"/>
</dbReference>
<gene>
    <name evidence="7" type="ORF">R4Z09_25480</name>
</gene>
<dbReference type="SMART" id="SM00382">
    <property type="entry name" value="AAA"/>
    <property type="match status" value="1"/>
</dbReference>